<dbReference type="AlphaFoldDB" id="A0A6P1ZD70"/>
<dbReference type="Proteomes" id="UP000434052">
    <property type="component" value="Unassembled WGS sequence"/>
</dbReference>
<evidence type="ECO:0000313" key="2">
    <source>
        <dbReference type="Proteomes" id="UP000434052"/>
    </source>
</evidence>
<dbReference type="RefSeq" id="WP_144306982.1">
    <property type="nucleotide sequence ID" value="NZ_QMIF01000017.1"/>
</dbReference>
<sequence length="109" mass="12979">MMRFRVLIPKGIPKEKRHVWYRETASARDLYLSLPEGINKYLYYGFLERDVTDASIPPLECLFEVQMVFLPIIHAGHLSWEQNTEFGRKLLNKHLEKEAKRIDMEPLYV</sequence>
<organism evidence="1 2">
    <name type="scientific">Oceanidesulfovibrio marinus</name>
    <dbReference type="NCBI Taxonomy" id="370038"/>
    <lineage>
        <taxon>Bacteria</taxon>
        <taxon>Pseudomonadati</taxon>
        <taxon>Thermodesulfobacteriota</taxon>
        <taxon>Desulfovibrionia</taxon>
        <taxon>Desulfovibrionales</taxon>
        <taxon>Desulfovibrionaceae</taxon>
        <taxon>Oceanidesulfovibrio</taxon>
    </lineage>
</organism>
<gene>
    <name evidence="1" type="ORF">DQK91_18980</name>
</gene>
<evidence type="ECO:0000313" key="1">
    <source>
        <dbReference type="EMBL" id="TVM31196.1"/>
    </source>
</evidence>
<name>A0A6P1ZD70_9BACT</name>
<reference evidence="1 2" key="1">
    <citation type="submission" date="2018-06" db="EMBL/GenBank/DDBJ databases">
        <title>Complete genome of Desulfovibrio marinus P48SEP.</title>
        <authorList>
            <person name="Crispim J.S."/>
            <person name="Vidigal P.M.P."/>
            <person name="Silva L.C.F."/>
            <person name="Araujo L.C."/>
            <person name="Laguardia C.N."/>
            <person name="Dias R.S."/>
            <person name="Sousa M.P."/>
            <person name="Paula S.O."/>
            <person name="Silva C."/>
        </authorList>
    </citation>
    <scope>NUCLEOTIDE SEQUENCE [LARGE SCALE GENOMIC DNA]</scope>
    <source>
        <strain evidence="1 2">P48SEP</strain>
    </source>
</reference>
<accession>A0A6P1ZD70</accession>
<comment type="caution">
    <text evidence="1">The sequence shown here is derived from an EMBL/GenBank/DDBJ whole genome shotgun (WGS) entry which is preliminary data.</text>
</comment>
<proteinExistence type="predicted"/>
<dbReference type="EMBL" id="QMIF01000017">
    <property type="protein sequence ID" value="TVM31196.1"/>
    <property type="molecule type" value="Genomic_DNA"/>
</dbReference>
<protein>
    <submittedName>
        <fullName evidence="1">Uncharacterized protein</fullName>
    </submittedName>
</protein>